<keyword evidence="3 5" id="KW-0238">DNA-binding</keyword>
<protein>
    <submittedName>
        <fullName evidence="5">HU family DNA-binding protein</fullName>
    </submittedName>
</protein>
<dbReference type="PROSITE" id="PS00045">
    <property type="entry name" value="HISTONE_LIKE"/>
    <property type="match status" value="1"/>
</dbReference>
<proteinExistence type="inferred from homology"/>
<evidence type="ECO:0000256" key="2">
    <source>
        <dbReference type="ARBA" id="ARBA00023067"/>
    </source>
</evidence>
<name>A0A975G819_9BACT</name>
<dbReference type="AlphaFoldDB" id="A0A975G819"/>
<gene>
    <name evidence="5" type="ORF">KBB96_16470</name>
</gene>
<dbReference type="Pfam" id="PF00216">
    <property type="entry name" value="Bac_DNA_binding"/>
    <property type="match status" value="1"/>
</dbReference>
<evidence type="ECO:0000256" key="3">
    <source>
        <dbReference type="ARBA" id="ARBA00023125"/>
    </source>
</evidence>
<keyword evidence="2" id="KW-0226">DNA condensation</keyword>
<evidence type="ECO:0000313" key="6">
    <source>
        <dbReference type="Proteomes" id="UP000676169"/>
    </source>
</evidence>
<comment type="similarity">
    <text evidence="1 4">Belongs to the bacterial histone-like protein family.</text>
</comment>
<dbReference type="CDD" id="cd13831">
    <property type="entry name" value="HU"/>
    <property type="match status" value="1"/>
</dbReference>
<dbReference type="EMBL" id="CP073100">
    <property type="protein sequence ID" value="QUE50450.1"/>
    <property type="molecule type" value="Genomic_DNA"/>
</dbReference>
<dbReference type="PANTHER" id="PTHR33175">
    <property type="entry name" value="DNA-BINDING PROTEIN HU"/>
    <property type="match status" value="1"/>
</dbReference>
<dbReference type="SMART" id="SM00411">
    <property type="entry name" value="BHL"/>
    <property type="match status" value="1"/>
</dbReference>
<dbReference type="InterPro" id="IPR010992">
    <property type="entry name" value="IHF-like_DNA-bd_dom_sf"/>
</dbReference>
<dbReference type="PANTHER" id="PTHR33175:SF3">
    <property type="entry name" value="DNA-BINDING PROTEIN HU-BETA"/>
    <property type="match status" value="1"/>
</dbReference>
<dbReference type="Gene3D" id="4.10.520.10">
    <property type="entry name" value="IHF-like DNA-binding proteins"/>
    <property type="match status" value="1"/>
</dbReference>
<evidence type="ECO:0000313" key="5">
    <source>
        <dbReference type="EMBL" id="QUE50450.1"/>
    </source>
</evidence>
<dbReference type="SUPFAM" id="SSF47729">
    <property type="entry name" value="IHF-like DNA-binding proteins"/>
    <property type="match status" value="1"/>
</dbReference>
<organism evidence="5 6">
    <name type="scientific">Luteolibacter ambystomatis</name>
    <dbReference type="NCBI Taxonomy" id="2824561"/>
    <lineage>
        <taxon>Bacteria</taxon>
        <taxon>Pseudomonadati</taxon>
        <taxon>Verrucomicrobiota</taxon>
        <taxon>Verrucomicrobiia</taxon>
        <taxon>Verrucomicrobiales</taxon>
        <taxon>Verrucomicrobiaceae</taxon>
        <taxon>Luteolibacter</taxon>
    </lineage>
</organism>
<dbReference type="InterPro" id="IPR000119">
    <property type="entry name" value="Hist_DNA-bd"/>
</dbReference>
<dbReference type="KEGG" id="lamb:KBB96_16470"/>
<evidence type="ECO:0000256" key="4">
    <source>
        <dbReference type="RuleBase" id="RU003939"/>
    </source>
</evidence>
<dbReference type="Proteomes" id="UP000676169">
    <property type="component" value="Chromosome"/>
</dbReference>
<dbReference type="GO" id="GO:0030527">
    <property type="term" value="F:structural constituent of chromatin"/>
    <property type="evidence" value="ECO:0007669"/>
    <property type="project" value="InterPro"/>
</dbReference>
<dbReference type="GO" id="GO:0003677">
    <property type="term" value="F:DNA binding"/>
    <property type="evidence" value="ECO:0007669"/>
    <property type="project" value="UniProtKB-KW"/>
</dbReference>
<dbReference type="InterPro" id="IPR020816">
    <property type="entry name" value="Histone-like_DNA-bd_CS"/>
</dbReference>
<dbReference type="RefSeq" id="WP_211630590.1">
    <property type="nucleotide sequence ID" value="NZ_CP073100.1"/>
</dbReference>
<evidence type="ECO:0000256" key="1">
    <source>
        <dbReference type="ARBA" id="ARBA00010529"/>
    </source>
</evidence>
<dbReference type="GO" id="GO:0030261">
    <property type="term" value="P:chromosome condensation"/>
    <property type="evidence" value="ECO:0007669"/>
    <property type="project" value="UniProtKB-KW"/>
</dbReference>
<keyword evidence="6" id="KW-1185">Reference proteome</keyword>
<reference evidence="5" key="1">
    <citation type="submission" date="2021-04" db="EMBL/GenBank/DDBJ databases">
        <title>Luteolibacter sp. 32A isolated from the skin of an Anderson's salamander (Ambystoma andersonii).</title>
        <authorList>
            <person name="Spergser J."/>
            <person name="Busse H.-J."/>
        </authorList>
    </citation>
    <scope>NUCLEOTIDE SEQUENCE</scope>
    <source>
        <strain evidence="5">32A</strain>
    </source>
</reference>
<accession>A0A975G819</accession>
<sequence length="91" mass="9630">MNKAELVEAIQKALGKDATKRAADEALDAVLGAIEKGIKKDKKVQIIGFGTFEVKKRAARLGRNPKTGESMKIAASKTVGFKASSTLKSGL</sequence>
<dbReference type="PRINTS" id="PR01727">
    <property type="entry name" value="DNABINDINGHU"/>
</dbReference>